<evidence type="ECO:0000313" key="2">
    <source>
        <dbReference type="Proteomes" id="UP000245119"/>
    </source>
</evidence>
<organism evidence="1 2">
    <name type="scientific">Pomacea canaliculata</name>
    <name type="common">Golden apple snail</name>
    <dbReference type="NCBI Taxonomy" id="400727"/>
    <lineage>
        <taxon>Eukaryota</taxon>
        <taxon>Metazoa</taxon>
        <taxon>Spiralia</taxon>
        <taxon>Lophotrochozoa</taxon>
        <taxon>Mollusca</taxon>
        <taxon>Gastropoda</taxon>
        <taxon>Caenogastropoda</taxon>
        <taxon>Architaenioglossa</taxon>
        <taxon>Ampullarioidea</taxon>
        <taxon>Ampullariidae</taxon>
        <taxon>Pomacea</taxon>
    </lineage>
</organism>
<accession>A0A2T7P7Y6</accession>
<comment type="caution">
    <text evidence="1">The sequence shown here is derived from an EMBL/GenBank/DDBJ whole genome shotgun (WGS) entry which is preliminary data.</text>
</comment>
<reference evidence="1 2" key="1">
    <citation type="submission" date="2018-04" db="EMBL/GenBank/DDBJ databases">
        <title>The genome of golden apple snail Pomacea canaliculata provides insight into stress tolerance and invasive adaptation.</title>
        <authorList>
            <person name="Liu C."/>
            <person name="Liu B."/>
            <person name="Ren Y."/>
            <person name="Zhang Y."/>
            <person name="Wang H."/>
            <person name="Li S."/>
            <person name="Jiang F."/>
            <person name="Yin L."/>
            <person name="Zhang G."/>
            <person name="Qian W."/>
            <person name="Fan W."/>
        </authorList>
    </citation>
    <scope>NUCLEOTIDE SEQUENCE [LARGE SCALE GENOMIC DNA]</scope>
    <source>
        <strain evidence="1">SZHN2017</strain>
        <tissue evidence="1">Muscle</tissue>
    </source>
</reference>
<keyword evidence="2" id="KW-1185">Reference proteome</keyword>
<proteinExistence type="predicted"/>
<dbReference type="AlphaFoldDB" id="A0A2T7P7Y6"/>
<name>A0A2T7P7Y6_POMCA</name>
<sequence length="246" mass="27260">MRPTIDRFGFLADINLDILRALAVVLVMMSLPVSSSPVPSDPWTDPCSTLSATPPSTVTLADLMKLLKEDAQNVKLRAAELKTFYTTQQPGESQPRVTATYVDMLNPMHLPNFPYDYVATTTGNMTLILLNDYKQLSRVAIYGHAMIKNEVACDLKALALTPLNALKTAVYNGLCHIDLTVRKLNSRVTSYENSDAVLPPEVKSIPETCPPERAFYDYIIAKDTVHYAAELYSQYVTFSLSMTSGK</sequence>
<evidence type="ECO:0000313" key="1">
    <source>
        <dbReference type="EMBL" id="PVD29513.1"/>
    </source>
</evidence>
<protein>
    <submittedName>
        <fullName evidence="1">Uncharacterized protein</fullName>
    </submittedName>
</protein>
<dbReference type="EMBL" id="PZQS01000005">
    <property type="protein sequence ID" value="PVD29513.1"/>
    <property type="molecule type" value="Genomic_DNA"/>
</dbReference>
<dbReference type="Proteomes" id="UP000245119">
    <property type="component" value="Linkage Group LG5"/>
</dbReference>
<gene>
    <name evidence="1" type="ORF">C0Q70_08764</name>
</gene>